<dbReference type="EMBL" id="CAKOGP040001758">
    <property type="protein sequence ID" value="CAJ1949518.1"/>
    <property type="molecule type" value="Genomic_DNA"/>
</dbReference>
<name>A0AAD2JH80_9STRA</name>
<keyword evidence="4" id="KW-1185">Reference proteome</keyword>
<proteinExistence type="predicted"/>
<gene>
    <name evidence="3" type="ORF">CYCCA115_LOCUS12136</name>
</gene>
<dbReference type="AlphaFoldDB" id="A0AAD2JH80"/>
<evidence type="ECO:0000256" key="1">
    <source>
        <dbReference type="SAM" id="MobiDB-lite"/>
    </source>
</evidence>
<feature type="chain" id="PRO_5041944718" evidence="2">
    <location>
        <begin position="22"/>
        <end position="266"/>
    </location>
</feature>
<evidence type="ECO:0000256" key="2">
    <source>
        <dbReference type="SAM" id="SignalP"/>
    </source>
</evidence>
<feature type="region of interest" description="Disordered" evidence="1">
    <location>
        <begin position="37"/>
        <end position="56"/>
    </location>
</feature>
<evidence type="ECO:0000313" key="3">
    <source>
        <dbReference type="EMBL" id="CAJ1949518.1"/>
    </source>
</evidence>
<comment type="caution">
    <text evidence="3">The sequence shown here is derived from an EMBL/GenBank/DDBJ whole genome shotgun (WGS) entry which is preliminary data.</text>
</comment>
<protein>
    <submittedName>
        <fullName evidence="3">Uncharacterized protein</fullName>
    </submittedName>
</protein>
<feature type="signal peptide" evidence="2">
    <location>
        <begin position="1"/>
        <end position="21"/>
    </location>
</feature>
<sequence length="266" mass="28891">MIGRIVRLVGLSSLLAVPAAAQFGLGKKKGGSFQEMNEQAKQMDSPTPGGADAGGLAGLESLLGDIDPSQLEQLAGIGEYFNEVMELMGDMSPEELEKQMKDAMEMLTGGDMMKGMMGMQDEIIKTMEESGQVSAEELAKYKADPEYFEQKMKESFGQMQELFNDPDTLKAATEGIKGMTDLYKNPEKLGEMFQTLMGDFDNDEKIEEVRQQLLANPDLGIPGLSEAFETPEMKEMLSDPQKWREAVKEGKGMFGAGAAGAGVGEL</sequence>
<evidence type="ECO:0000313" key="4">
    <source>
        <dbReference type="Proteomes" id="UP001295423"/>
    </source>
</evidence>
<organism evidence="3 4">
    <name type="scientific">Cylindrotheca closterium</name>
    <dbReference type="NCBI Taxonomy" id="2856"/>
    <lineage>
        <taxon>Eukaryota</taxon>
        <taxon>Sar</taxon>
        <taxon>Stramenopiles</taxon>
        <taxon>Ochrophyta</taxon>
        <taxon>Bacillariophyta</taxon>
        <taxon>Bacillariophyceae</taxon>
        <taxon>Bacillariophycidae</taxon>
        <taxon>Bacillariales</taxon>
        <taxon>Bacillariaceae</taxon>
        <taxon>Cylindrotheca</taxon>
    </lineage>
</organism>
<reference evidence="3" key="1">
    <citation type="submission" date="2023-08" db="EMBL/GenBank/DDBJ databases">
        <authorList>
            <person name="Audoor S."/>
            <person name="Bilcke G."/>
        </authorList>
    </citation>
    <scope>NUCLEOTIDE SEQUENCE</scope>
</reference>
<accession>A0AAD2JH80</accession>
<keyword evidence="2" id="KW-0732">Signal</keyword>
<dbReference type="Proteomes" id="UP001295423">
    <property type="component" value="Unassembled WGS sequence"/>
</dbReference>